<dbReference type="Proteomes" id="UP000233524">
    <property type="component" value="Unassembled WGS sequence"/>
</dbReference>
<dbReference type="GO" id="GO:0016614">
    <property type="term" value="F:oxidoreductase activity, acting on CH-OH group of donors"/>
    <property type="evidence" value="ECO:0007669"/>
    <property type="project" value="InterPro"/>
</dbReference>
<sequence length="645" mass="70807">MTLSAALLVSFAASTAALSHVAVKRQISELDDIYDFVIAGGGTAGLTVADRLTEAFPEKTVLVIEYGEIEYAPGTFDPPLLVWGGAGAAASRWTFDSLPNPEVLNQKALVFAGQVVGGSSAVNGMFFDRPSRWDFEAWNQLLSPEYDDCSEKWDWDGIFPFFKKAVTFTEPTAEMVADHGYTWDLDVYPGTTPIYSSYPPFLWGDHNVARDTWIDMGIPVLEECAGGDKTGLCWIPISEHPVTARRSHSGLGHYAAVNETRSNYHFLVKHQVTRVLYPEGLESGPPVVEVRNRNDDSLFNVTAEAEVILSAGSFHTPTILQRSGIGPASFLSEADIPLVLDLPGVGSNFHDHWGPAFSWNYTSPGDWSPMPSDMQDPDFAADATAGFDETPARGPYTLAMSNSALFLSLSNVTDDYLDIVDKIRDMVDDDSAASYLPEEYRSNPEMVAGYKHQLSVLADFYENPQAPSLETAFATGTSMRSIMLHGLSRGTVRLNLTHPLEKPIVDYRAGSNPVDFDIHLAHLKYLLGMFDTQTMQDFGAYLLTPDSSVVTDEDLLQYAKETMVFSFMHPCCTSTMMPKAKGGVVGPDLKVHGASGLRIADISVLPFTPSSHTSQEAYAIGEKVRADRRLLILSPNMPRHSHFRT</sequence>
<dbReference type="PIRSF" id="PIRSF000137">
    <property type="entry name" value="Alcohol_oxidase"/>
    <property type="match status" value="1"/>
</dbReference>
<evidence type="ECO:0000256" key="3">
    <source>
        <dbReference type="PIRSR" id="PIRSR000137-2"/>
    </source>
</evidence>
<evidence type="ECO:0000313" key="6">
    <source>
        <dbReference type="EMBL" id="PKS05435.1"/>
    </source>
</evidence>
<dbReference type="Pfam" id="PF00732">
    <property type="entry name" value="GMC_oxred_N"/>
    <property type="match status" value="1"/>
</dbReference>
<keyword evidence="4" id="KW-0732">Signal</keyword>
<dbReference type="InterPro" id="IPR012132">
    <property type="entry name" value="GMC_OxRdtase"/>
</dbReference>
<feature type="active site" description="Proton acceptor" evidence="2">
    <location>
        <position position="612"/>
    </location>
</feature>
<dbReference type="InterPro" id="IPR000172">
    <property type="entry name" value="GMC_OxRdtase_N"/>
</dbReference>
<organism evidence="6 7">
    <name type="scientific">Lomentospora prolificans</name>
    <dbReference type="NCBI Taxonomy" id="41688"/>
    <lineage>
        <taxon>Eukaryota</taxon>
        <taxon>Fungi</taxon>
        <taxon>Dikarya</taxon>
        <taxon>Ascomycota</taxon>
        <taxon>Pezizomycotina</taxon>
        <taxon>Sordariomycetes</taxon>
        <taxon>Hypocreomycetidae</taxon>
        <taxon>Microascales</taxon>
        <taxon>Microascaceae</taxon>
        <taxon>Lomentospora</taxon>
    </lineage>
</organism>
<evidence type="ECO:0000259" key="5">
    <source>
        <dbReference type="PROSITE" id="PS00624"/>
    </source>
</evidence>
<name>A0A2N3MZ47_9PEZI</name>
<comment type="cofactor">
    <cofactor evidence="3">
        <name>FAD</name>
        <dbReference type="ChEBI" id="CHEBI:57692"/>
    </cofactor>
</comment>
<dbReference type="EMBL" id="NLAX01001623">
    <property type="protein sequence ID" value="PKS05435.1"/>
    <property type="molecule type" value="Genomic_DNA"/>
</dbReference>
<dbReference type="Gene3D" id="3.50.50.60">
    <property type="entry name" value="FAD/NAD(P)-binding domain"/>
    <property type="match status" value="1"/>
</dbReference>
<reference evidence="6 7" key="1">
    <citation type="journal article" date="2017" name="G3 (Bethesda)">
        <title>First Draft Genome Sequence of the Pathogenic Fungus Lomentospora prolificans (Formerly Scedosporium prolificans).</title>
        <authorList>
            <person name="Luo R."/>
            <person name="Zimin A."/>
            <person name="Workman R."/>
            <person name="Fan Y."/>
            <person name="Pertea G."/>
            <person name="Grossman N."/>
            <person name="Wear M.P."/>
            <person name="Jia B."/>
            <person name="Miller H."/>
            <person name="Casadevall A."/>
            <person name="Timp W."/>
            <person name="Zhang S.X."/>
            <person name="Salzberg S.L."/>
        </authorList>
    </citation>
    <scope>NUCLEOTIDE SEQUENCE [LARGE SCALE GENOMIC DNA]</scope>
    <source>
        <strain evidence="6 7">JHH-5317</strain>
    </source>
</reference>
<dbReference type="PANTHER" id="PTHR11552:SF115">
    <property type="entry name" value="DEHYDROGENASE XPTC-RELATED"/>
    <property type="match status" value="1"/>
</dbReference>
<dbReference type="SUPFAM" id="SSF54373">
    <property type="entry name" value="FAD-linked reductases, C-terminal domain"/>
    <property type="match status" value="1"/>
</dbReference>
<dbReference type="SUPFAM" id="SSF51905">
    <property type="entry name" value="FAD/NAD(P)-binding domain"/>
    <property type="match status" value="1"/>
</dbReference>
<feature type="binding site" evidence="3">
    <location>
        <position position="115"/>
    </location>
    <ligand>
        <name>FAD</name>
        <dbReference type="ChEBI" id="CHEBI:57692"/>
    </ligand>
</feature>
<dbReference type="InParanoid" id="A0A2N3MZ47"/>
<dbReference type="Gene3D" id="3.30.560.10">
    <property type="entry name" value="Glucose Oxidase, domain 3"/>
    <property type="match status" value="1"/>
</dbReference>
<dbReference type="GO" id="GO:0044550">
    <property type="term" value="P:secondary metabolite biosynthetic process"/>
    <property type="evidence" value="ECO:0007669"/>
    <property type="project" value="TreeGrafter"/>
</dbReference>
<evidence type="ECO:0000256" key="4">
    <source>
        <dbReference type="SAM" id="SignalP"/>
    </source>
</evidence>
<feature type="signal peptide" evidence="4">
    <location>
        <begin position="1"/>
        <end position="17"/>
    </location>
</feature>
<dbReference type="InterPro" id="IPR007867">
    <property type="entry name" value="GMC_OxRtase_C"/>
</dbReference>
<dbReference type="STRING" id="41688.A0A2N3MZ47"/>
<feature type="chain" id="PRO_5014950031" description="Glucose-methanol-choline oxidoreductase N-terminal domain-containing protein" evidence="4">
    <location>
        <begin position="18"/>
        <end position="645"/>
    </location>
</feature>
<proteinExistence type="inferred from homology"/>
<evidence type="ECO:0000256" key="2">
    <source>
        <dbReference type="PIRSR" id="PIRSR000137-1"/>
    </source>
</evidence>
<dbReference type="AlphaFoldDB" id="A0A2N3MZ47"/>
<evidence type="ECO:0000256" key="1">
    <source>
        <dbReference type="ARBA" id="ARBA00010790"/>
    </source>
</evidence>
<dbReference type="PROSITE" id="PS00624">
    <property type="entry name" value="GMC_OXRED_2"/>
    <property type="match status" value="1"/>
</dbReference>
<dbReference type="PANTHER" id="PTHR11552">
    <property type="entry name" value="GLUCOSE-METHANOL-CHOLINE GMC OXIDOREDUCTASE"/>
    <property type="match status" value="1"/>
</dbReference>
<comment type="similarity">
    <text evidence="1">Belongs to the GMC oxidoreductase family.</text>
</comment>
<evidence type="ECO:0000313" key="7">
    <source>
        <dbReference type="Proteomes" id="UP000233524"/>
    </source>
</evidence>
<feature type="domain" description="Glucose-methanol-choline oxidoreductase N-terminal" evidence="5">
    <location>
        <begin position="312"/>
        <end position="326"/>
    </location>
</feature>
<dbReference type="GO" id="GO:0050660">
    <property type="term" value="F:flavin adenine dinucleotide binding"/>
    <property type="evidence" value="ECO:0007669"/>
    <property type="project" value="InterPro"/>
</dbReference>
<feature type="active site" description="Proton donor" evidence="2">
    <location>
        <position position="569"/>
    </location>
</feature>
<protein>
    <recommendedName>
        <fullName evidence="5">Glucose-methanol-choline oxidoreductase N-terminal domain-containing protein</fullName>
    </recommendedName>
</protein>
<dbReference type="Pfam" id="PF05199">
    <property type="entry name" value="GMC_oxred_C"/>
    <property type="match status" value="1"/>
</dbReference>
<gene>
    <name evidence="6" type="ORF">jhhlp_008811</name>
</gene>
<dbReference type="OrthoDB" id="269227at2759"/>
<comment type="caution">
    <text evidence="6">The sequence shown here is derived from an EMBL/GenBank/DDBJ whole genome shotgun (WGS) entry which is preliminary data.</text>
</comment>
<feature type="binding site" evidence="3">
    <location>
        <position position="272"/>
    </location>
    <ligand>
        <name>FAD</name>
        <dbReference type="ChEBI" id="CHEBI:57692"/>
    </ligand>
</feature>
<dbReference type="InterPro" id="IPR036188">
    <property type="entry name" value="FAD/NAD-bd_sf"/>
</dbReference>
<accession>A0A2N3MZ47</accession>
<keyword evidence="3" id="KW-0274">FAD</keyword>
<keyword evidence="3" id="KW-0285">Flavoprotein</keyword>
<keyword evidence="7" id="KW-1185">Reference proteome</keyword>
<dbReference type="VEuPathDB" id="FungiDB:jhhlp_008811"/>